<reference evidence="2" key="1">
    <citation type="submission" date="2018-03" db="EMBL/GenBank/DDBJ databases">
        <authorList>
            <person name="Guldener U."/>
        </authorList>
    </citation>
    <scope>NUCLEOTIDE SEQUENCE</scope>
</reference>
<evidence type="ECO:0000313" key="3">
    <source>
        <dbReference type="Proteomes" id="UP001187682"/>
    </source>
</evidence>
<feature type="region of interest" description="Disordered" evidence="1">
    <location>
        <begin position="240"/>
        <end position="261"/>
    </location>
</feature>
<gene>
    <name evidence="2" type="ORF">DNG_01694</name>
</gene>
<comment type="caution">
    <text evidence="2">The sequence shown here is derived from an EMBL/GenBank/DDBJ whole genome shotgun (WGS) entry which is preliminary data.</text>
</comment>
<dbReference type="GO" id="GO:0016874">
    <property type="term" value="F:ligase activity"/>
    <property type="evidence" value="ECO:0007669"/>
    <property type="project" value="UniProtKB-KW"/>
</dbReference>
<dbReference type="EMBL" id="ONZQ02000002">
    <property type="protein sequence ID" value="SPN98649.1"/>
    <property type="molecule type" value="Genomic_DNA"/>
</dbReference>
<dbReference type="AlphaFoldDB" id="A0AAE8MT43"/>
<name>A0AAE8MT43_9PEZI</name>
<evidence type="ECO:0000313" key="2">
    <source>
        <dbReference type="EMBL" id="SPN98649.1"/>
    </source>
</evidence>
<feature type="compositionally biased region" description="Acidic residues" evidence="1">
    <location>
        <begin position="249"/>
        <end position="261"/>
    </location>
</feature>
<organism evidence="2 3">
    <name type="scientific">Cephalotrichum gorgonifer</name>
    <dbReference type="NCBI Taxonomy" id="2041049"/>
    <lineage>
        <taxon>Eukaryota</taxon>
        <taxon>Fungi</taxon>
        <taxon>Dikarya</taxon>
        <taxon>Ascomycota</taxon>
        <taxon>Pezizomycotina</taxon>
        <taxon>Sordariomycetes</taxon>
        <taxon>Hypocreomycetidae</taxon>
        <taxon>Microascales</taxon>
        <taxon>Microascaceae</taxon>
        <taxon>Cephalotrichum</taxon>
    </lineage>
</organism>
<dbReference type="Proteomes" id="UP001187682">
    <property type="component" value="Unassembled WGS sequence"/>
</dbReference>
<proteinExistence type="predicted"/>
<sequence>MTTPLHTQILSTSATLQNDSALFSVLPAEVRSHIFSFALTDYPDPSPDKRYEKATCYTRPSYFAPRRTDTALLQTCRAVYAESWFLPVLLREQADWWYWESDEPLRFEAQWIRRINEVMPSSVRETHIELESTVRRKGQVESIARQMREKWFFKRTDGVVLYPDATGANCEVSGWRGSSTWNGETWTRDETEPGVIDYYVISVPFRPEHVVKRRSGMVSGEARRSAETGIYNAFSMRLDTRGEHGPEDLQSDSDSDSDSDL</sequence>
<accession>A0AAE8MT43</accession>
<evidence type="ECO:0000256" key="1">
    <source>
        <dbReference type="SAM" id="MobiDB-lite"/>
    </source>
</evidence>
<keyword evidence="2" id="KW-0436">Ligase</keyword>
<protein>
    <submittedName>
        <fullName evidence="2">Related to M.genitalium alanine--tRNA ligase</fullName>
    </submittedName>
</protein>
<keyword evidence="3" id="KW-1185">Reference proteome</keyword>